<sequence length="210" mass="24043">MVNKKRDRIANDFNIENPNYILGQKRRRETQITVSNSSKVPNENVNNVEVDKRSIAQQARRAREKLQKSSTSSKEPTGVLSNTNPDKRSIAQKARRSKEKAQKRSEDIVPNNPTSQSIDVNNTILMNRSSGQLQRRINEKVPKVYEMDRQKPSSSNVGHYPFSNRPREINTEAGNIISLHGSSSNSDSTHENEVIQPSYIRYLNFLLNFY</sequence>
<feature type="compositionally biased region" description="Low complexity" evidence="1">
    <location>
        <begin position="34"/>
        <end position="48"/>
    </location>
</feature>
<feature type="compositionally biased region" description="Polar residues" evidence="1">
    <location>
        <begin position="68"/>
        <end position="84"/>
    </location>
</feature>
<reference evidence="2 3" key="1">
    <citation type="submission" date="2017-09" db="EMBL/GenBank/DDBJ databases">
        <title>WGS assembly of Aquilegia coerulea Goldsmith.</title>
        <authorList>
            <person name="Hodges S."/>
            <person name="Kramer E."/>
            <person name="Nordborg M."/>
            <person name="Tomkins J."/>
            <person name="Borevitz J."/>
            <person name="Derieg N."/>
            <person name="Yan J."/>
            <person name="Mihaltcheva S."/>
            <person name="Hayes R.D."/>
            <person name="Rokhsar D."/>
        </authorList>
    </citation>
    <scope>NUCLEOTIDE SEQUENCE [LARGE SCALE GENOMIC DNA]</scope>
    <source>
        <strain evidence="3">cv. Goldsmith</strain>
    </source>
</reference>
<feature type="region of interest" description="Disordered" evidence="1">
    <location>
        <begin position="1"/>
        <end position="119"/>
    </location>
</feature>
<gene>
    <name evidence="2" type="ORF">AQUCO_08000007v1</name>
</gene>
<dbReference type="EMBL" id="KZ305097">
    <property type="protein sequence ID" value="PIA27331.1"/>
    <property type="molecule type" value="Genomic_DNA"/>
</dbReference>
<keyword evidence="3" id="KW-1185">Reference proteome</keyword>
<dbReference type="AlphaFoldDB" id="A0A2G5C7U9"/>
<dbReference type="InParanoid" id="A0A2G5C7U9"/>
<name>A0A2G5C7U9_AQUCA</name>
<protein>
    <submittedName>
        <fullName evidence="2">Uncharacterized protein</fullName>
    </submittedName>
</protein>
<dbReference type="OrthoDB" id="2006200at2759"/>
<evidence type="ECO:0000313" key="3">
    <source>
        <dbReference type="Proteomes" id="UP000230069"/>
    </source>
</evidence>
<organism evidence="2 3">
    <name type="scientific">Aquilegia coerulea</name>
    <name type="common">Rocky mountain columbine</name>
    <dbReference type="NCBI Taxonomy" id="218851"/>
    <lineage>
        <taxon>Eukaryota</taxon>
        <taxon>Viridiplantae</taxon>
        <taxon>Streptophyta</taxon>
        <taxon>Embryophyta</taxon>
        <taxon>Tracheophyta</taxon>
        <taxon>Spermatophyta</taxon>
        <taxon>Magnoliopsida</taxon>
        <taxon>Ranunculales</taxon>
        <taxon>Ranunculaceae</taxon>
        <taxon>Thalictroideae</taxon>
        <taxon>Aquilegia</taxon>
    </lineage>
</organism>
<evidence type="ECO:0000256" key="1">
    <source>
        <dbReference type="SAM" id="MobiDB-lite"/>
    </source>
</evidence>
<proteinExistence type="predicted"/>
<dbReference type="Proteomes" id="UP000230069">
    <property type="component" value="Unassembled WGS sequence"/>
</dbReference>
<accession>A0A2G5C7U9</accession>
<evidence type="ECO:0000313" key="2">
    <source>
        <dbReference type="EMBL" id="PIA27331.1"/>
    </source>
</evidence>